<dbReference type="InterPro" id="IPR001670">
    <property type="entry name" value="ADH_Fe/GldA"/>
</dbReference>
<dbReference type="PANTHER" id="PTHR43633">
    <property type="entry name" value="ALCOHOL DEHYDROGENASE YQHD"/>
    <property type="match status" value="1"/>
</dbReference>
<gene>
    <name evidence="4" type="ORF">BSCA_1974</name>
</gene>
<evidence type="ECO:0000313" key="4">
    <source>
        <dbReference type="EMBL" id="KFI91603.1"/>
    </source>
</evidence>
<comment type="caution">
    <text evidence="4">The sequence shown here is derived from an EMBL/GenBank/DDBJ whole genome shotgun (WGS) entry which is preliminary data.</text>
</comment>
<dbReference type="Gene3D" id="3.40.50.1970">
    <property type="match status" value="1"/>
</dbReference>
<dbReference type="EC" id="1.1.1.2" evidence="4"/>
<dbReference type="AlphaFoldDB" id="A0A087D7V3"/>
<proteinExistence type="predicted"/>
<reference evidence="4 5" key="1">
    <citation type="submission" date="2014-03" db="EMBL/GenBank/DDBJ databases">
        <title>Genomics of Bifidobacteria.</title>
        <authorList>
            <person name="Ventura M."/>
            <person name="Milani C."/>
            <person name="Lugli G.A."/>
        </authorList>
    </citation>
    <scope>NUCLEOTIDE SEQUENCE [LARGE SCALE GENOMIC DNA]</scope>
    <source>
        <strain evidence="4 5">LMG 21589</strain>
    </source>
</reference>
<dbReference type="GO" id="GO:0046872">
    <property type="term" value="F:metal ion binding"/>
    <property type="evidence" value="ECO:0007669"/>
    <property type="project" value="InterPro"/>
</dbReference>
<dbReference type="InterPro" id="IPR056798">
    <property type="entry name" value="ADH_Fe_C"/>
</dbReference>
<dbReference type="eggNOG" id="COG1979">
    <property type="taxonomic scope" value="Bacteria"/>
</dbReference>
<sequence>MQNFSFSYPTRIYFGKDSVRDALVKEMPNMGNTVMLAYGGGSIKRNGIYDEITAILIESGKNLVDFGGIMGNPTYAKVQEGAALAREHNVDFILAVGGGSTIDCSKAVAAQAKLDEDLWNLEYRDHRFPTASLPVGAVPTVSGTGSEMNGGAVITNEEVGIKGGLFSAAPVFAVLDPSYTLSVPFRQVISSAFDSFSHCMETYFGSPRTDNVSDDINEAIMRNIIRNIRVMLARPDDYEARSELMWDSAMAENGILKIGKVTDFQCHQIEHQLGAFTNCIHGEGLAVIHPALYRHLVSAAPERFARFATAIWALIRKTRIDSKSPWLALMLLPRSSRNAGFPPRSASLVAVPMTMQSCARWPTPATSSRAVAFASVAMRFTRSCRR</sequence>
<evidence type="ECO:0000259" key="2">
    <source>
        <dbReference type="Pfam" id="PF00465"/>
    </source>
</evidence>
<dbReference type="PANTHER" id="PTHR43633:SF1">
    <property type="entry name" value="ALCOHOL DEHYDROGENASE YQHD"/>
    <property type="match status" value="1"/>
</dbReference>
<organism evidence="4 5">
    <name type="scientific">Bifidobacterium scardovii</name>
    <dbReference type="NCBI Taxonomy" id="158787"/>
    <lineage>
        <taxon>Bacteria</taxon>
        <taxon>Bacillati</taxon>
        <taxon>Actinomycetota</taxon>
        <taxon>Actinomycetes</taxon>
        <taxon>Bifidobacteriales</taxon>
        <taxon>Bifidobacteriaceae</taxon>
        <taxon>Bifidobacterium</taxon>
    </lineage>
</organism>
<dbReference type="GeneID" id="85165407"/>
<dbReference type="GO" id="GO:1990002">
    <property type="term" value="F:methylglyoxal reductase (NADPH) (acetol producing) activity"/>
    <property type="evidence" value="ECO:0007669"/>
    <property type="project" value="TreeGrafter"/>
</dbReference>
<keyword evidence="5" id="KW-1185">Reference proteome</keyword>
<name>A0A087D7V3_9BIFI</name>
<keyword evidence="1 4" id="KW-0560">Oxidoreductase</keyword>
<dbReference type="Pfam" id="PF00465">
    <property type="entry name" value="Fe-ADH"/>
    <property type="match status" value="1"/>
</dbReference>
<evidence type="ECO:0000256" key="1">
    <source>
        <dbReference type="ARBA" id="ARBA00023002"/>
    </source>
</evidence>
<feature type="domain" description="Fe-containing alcohol dehydrogenase-like C-terminal" evidence="3">
    <location>
        <begin position="189"/>
        <end position="312"/>
    </location>
</feature>
<dbReference type="STRING" id="158787.BSCA_1974"/>
<accession>A0A087D7V3</accession>
<dbReference type="EMBL" id="JGZO01000022">
    <property type="protein sequence ID" value="KFI91603.1"/>
    <property type="molecule type" value="Genomic_DNA"/>
</dbReference>
<dbReference type="RefSeq" id="WP_197074449.1">
    <property type="nucleotide sequence ID" value="NZ_CAUPKV010000001.1"/>
</dbReference>
<dbReference type="CDD" id="cd08187">
    <property type="entry name" value="BDH"/>
    <property type="match status" value="1"/>
</dbReference>
<dbReference type="Proteomes" id="UP000029033">
    <property type="component" value="Unassembled WGS sequence"/>
</dbReference>
<protein>
    <submittedName>
        <fullName evidence="4">NADH-dependent butanol dehydrogenase</fullName>
        <ecNumber evidence="4">1.1.1.2</ecNumber>
    </submittedName>
</protein>
<evidence type="ECO:0000313" key="5">
    <source>
        <dbReference type="Proteomes" id="UP000029033"/>
    </source>
</evidence>
<dbReference type="SUPFAM" id="SSF56796">
    <property type="entry name" value="Dehydroquinate synthase-like"/>
    <property type="match status" value="1"/>
</dbReference>
<dbReference type="Gene3D" id="1.20.1090.10">
    <property type="entry name" value="Dehydroquinate synthase-like - alpha domain"/>
    <property type="match status" value="1"/>
</dbReference>
<dbReference type="FunFam" id="3.40.50.1970:FF:000003">
    <property type="entry name" value="Alcohol dehydrogenase, iron-containing"/>
    <property type="match status" value="1"/>
</dbReference>
<dbReference type="Pfam" id="PF25137">
    <property type="entry name" value="ADH_Fe_C"/>
    <property type="match status" value="1"/>
</dbReference>
<dbReference type="GO" id="GO:1990362">
    <property type="term" value="F:butanol dehydrogenase (NAD+) activity"/>
    <property type="evidence" value="ECO:0007669"/>
    <property type="project" value="InterPro"/>
</dbReference>
<feature type="domain" description="Alcohol dehydrogenase iron-type/glycerol dehydrogenase GldA" evidence="2">
    <location>
        <begin position="9"/>
        <end position="177"/>
    </location>
</feature>
<evidence type="ECO:0000259" key="3">
    <source>
        <dbReference type="Pfam" id="PF25137"/>
    </source>
</evidence>
<dbReference type="GO" id="GO:0008106">
    <property type="term" value="F:alcohol dehydrogenase (NADP+) activity"/>
    <property type="evidence" value="ECO:0007669"/>
    <property type="project" value="UniProtKB-EC"/>
</dbReference>
<dbReference type="InterPro" id="IPR044731">
    <property type="entry name" value="BDH-like"/>
</dbReference>
<dbReference type="GO" id="GO:0005829">
    <property type="term" value="C:cytosol"/>
    <property type="evidence" value="ECO:0007669"/>
    <property type="project" value="TreeGrafter"/>
</dbReference>